<evidence type="ECO:0000313" key="2">
    <source>
        <dbReference type="EMBL" id="GED72649.1"/>
    </source>
</evidence>
<dbReference type="Pfam" id="PF00144">
    <property type="entry name" value="Beta-lactamase"/>
    <property type="match status" value="1"/>
</dbReference>
<accession>A0A0K9YNM6</accession>
<dbReference type="PANTHER" id="PTHR46825">
    <property type="entry name" value="D-ALANYL-D-ALANINE-CARBOXYPEPTIDASE/ENDOPEPTIDASE AMPH"/>
    <property type="match status" value="1"/>
</dbReference>
<dbReference type="InterPro" id="IPR050491">
    <property type="entry name" value="AmpC-like"/>
</dbReference>
<dbReference type="EMBL" id="LGIQ01000009">
    <property type="protein sequence ID" value="KNB70319.1"/>
    <property type="molecule type" value="Genomic_DNA"/>
</dbReference>
<evidence type="ECO:0000313" key="4">
    <source>
        <dbReference type="Proteomes" id="UP000036834"/>
    </source>
</evidence>
<reference evidence="4" key="1">
    <citation type="submission" date="2015-07" db="EMBL/GenBank/DDBJ databases">
        <title>Genome sequencing project for genomic taxonomy and phylogenomics of Bacillus-like bacteria.</title>
        <authorList>
            <person name="Liu B."/>
            <person name="Wang J."/>
            <person name="Zhu Y."/>
            <person name="Liu G."/>
            <person name="Chen Q."/>
            <person name="Chen Z."/>
            <person name="Lan J."/>
            <person name="Che J."/>
            <person name="Ge C."/>
            <person name="Shi H."/>
            <person name="Pan Z."/>
            <person name="Liu X."/>
        </authorList>
    </citation>
    <scope>NUCLEOTIDE SEQUENCE [LARGE SCALE GENOMIC DNA]</scope>
    <source>
        <strain evidence="4">DSM 9887</strain>
    </source>
</reference>
<dbReference type="SUPFAM" id="SSF56601">
    <property type="entry name" value="beta-lactamase/transpeptidase-like"/>
    <property type="match status" value="1"/>
</dbReference>
<dbReference type="InterPro" id="IPR012338">
    <property type="entry name" value="Beta-lactam/transpept-like"/>
</dbReference>
<dbReference type="InterPro" id="IPR001466">
    <property type="entry name" value="Beta-lactam-related"/>
</dbReference>
<organism evidence="3 4">
    <name type="scientific">Brevibacillus reuszeri</name>
    <dbReference type="NCBI Taxonomy" id="54915"/>
    <lineage>
        <taxon>Bacteria</taxon>
        <taxon>Bacillati</taxon>
        <taxon>Bacillota</taxon>
        <taxon>Bacilli</taxon>
        <taxon>Bacillales</taxon>
        <taxon>Paenibacillaceae</taxon>
        <taxon>Brevibacillus</taxon>
    </lineage>
</organism>
<dbReference type="OrthoDB" id="9803467at2"/>
<feature type="domain" description="Beta-lactamase-related" evidence="1">
    <location>
        <begin position="12"/>
        <end position="357"/>
    </location>
</feature>
<proteinExistence type="predicted"/>
<dbReference type="EMBL" id="BJON01000032">
    <property type="protein sequence ID" value="GED72649.1"/>
    <property type="molecule type" value="Genomic_DNA"/>
</dbReference>
<dbReference type="Proteomes" id="UP000036834">
    <property type="component" value="Unassembled WGS sequence"/>
</dbReference>
<dbReference type="Gene3D" id="3.40.710.10">
    <property type="entry name" value="DD-peptidase/beta-lactamase superfamily"/>
    <property type="match status" value="1"/>
</dbReference>
<dbReference type="AlphaFoldDB" id="A0A0K9YNM6"/>
<keyword evidence="2" id="KW-0378">Hydrolase</keyword>
<evidence type="ECO:0000313" key="5">
    <source>
        <dbReference type="Proteomes" id="UP000319578"/>
    </source>
</evidence>
<gene>
    <name evidence="3" type="ORF">ADS79_15265</name>
    <name evidence="2" type="ORF">BRE01_63510</name>
</gene>
<evidence type="ECO:0000259" key="1">
    <source>
        <dbReference type="Pfam" id="PF00144"/>
    </source>
</evidence>
<dbReference type="Proteomes" id="UP000319578">
    <property type="component" value="Unassembled WGS sequence"/>
</dbReference>
<evidence type="ECO:0000313" key="3">
    <source>
        <dbReference type="EMBL" id="KNB70319.1"/>
    </source>
</evidence>
<dbReference type="PANTHER" id="PTHR46825:SF9">
    <property type="entry name" value="BETA-LACTAMASE-RELATED DOMAIN-CONTAINING PROTEIN"/>
    <property type="match status" value="1"/>
</dbReference>
<keyword evidence="5" id="KW-1185">Reference proteome</keyword>
<reference evidence="2 5" key="3">
    <citation type="submission" date="2019-06" db="EMBL/GenBank/DDBJ databases">
        <title>Whole genome shotgun sequence of Brevibacillus reuszeri NBRC 15719.</title>
        <authorList>
            <person name="Hosoyama A."/>
            <person name="Uohara A."/>
            <person name="Ohji S."/>
            <person name="Ichikawa N."/>
        </authorList>
    </citation>
    <scope>NUCLEOTIDE SEQUENCE [LARGE SCALE GENOMIC DNA]</scope>
    <source>
        <strain evidence="2 5">NBRC 15719</strain>
    </source>
</reference>
<sequence>MKTNEWEASFEAYAQKLINEFQVPGAIVAVAKEGELLYEKTFGYRDREEKAPIDLDTVFGIGSITKSFTCLAIMQLQEEGKLSIHDPVVTYLPEFRTRDEAHTKAVTIHHFMTHSPGLPPLPALIPAMLPSLKADPTAEELLKQFEKDCKEPIDTYEQLMTYIAEHPYELLGPPGTEFSYCNEAYGLLGAIIERVSGKKYEEYVQEHILQPLGMDRSVFYVEELGADDNCTMLYTPRVKDGVREALRAPGWWDSPSMLAAGFLKSTARDMLRYADVYRTGGASGDVRVISEVSATQMTAPHIKTDLVRSYGYGLGTQSFHEKYTLIQHTGGLKGITSVMFIIPEAGLTGVVLTNVDDAPISNLVLGLLNSLFDRPLETPLVTFATYEAPLAQLQESHGTYKSGEGDEVKIRFDEENKQLVLAAGGEALPLRPIGEDSFLLNRNNIDMQVRFVRNSEGQVKRFVMGGRQMPKVEA</sequence>
<dbReference type="PATRIC" id="fig|54915.3.peg.2050"/>
<name>A0A0K9YNM6_9BACL</name>
<comment type="caution">
    <text evidence="3">The sequence shown here is derived from an EMBL/GenBank/DDBJ whole genome shotgun (WGS) entry which is preliminary data.</text>
</comment>
<reference evidence="3" key="2">
    <citation type="submission" date="2015-07" db="EMBL/GenBank/DDBJ databases">
        <title>MeaNS - Measles Nucleotide Surveillance Program.</title>
        <authorList>
            <person name="Tran T."/>
            <person name="Druce J."/>
        </authorList>
    </citation>
    <scope>NUCLEOTIDE SEQUENCE</scope>
    <source>
        <strain evidence="3">DSM 9887</strain>
    </source>
</reference>
<dbReference type="GO" id="GO:0016787">
    <property type="term" value="F:hydrolase activity"/>
    <property type="evidence" value="ECO:0007669"/>
    <property type="project" value="UniProtKB-KW"/>
</dbReference>
<protein>
    <submittedName>
        <fullName evidence="3">Penicillin-binding protein</fullName>
    </submittedName>
    <submittedName>
        <fullName evidence="2">Serine hydrolase</fullName>
    </submittedName>
</protein>
<dbReference type="RefSeq" id="WP_049739289.1">
    <property type="nucleotide sequence ID" value="NZ_BJON01000032.1"/>
</dbReference>
<dbReference type="STRING" id="54915.ADS79_15265"/>